<dbReference type="RefSeq" id="YP_010059358.1">
    <property type="nucleotide sequence ID" value="NC_054725.1"/>
</dbReference>
<keyword evidence="2" id="KW-1185">Reference proteome</keyword>
<name>A0A6G6XKG9_9CAUD</name>
<protein>
    <submittedName>
        <fullName evidence="1">Uncharacterized protein</fullName>
    </submittedName>
</protein>
<accession>A0A6G6XKG9</accession>
<dbReference type="GeneID" id="64766590"/>
<dbReference type="KEGG" id="vg:64766590"/>
<evidence type="ECO:0000313" key="2">
    <source>
        <dbReference type="Proteomes" id="UP000503093"/>
    </source>
</evidence>
<reference evidence="1 2" key="1">
    <citation type="submission" date="2020-01" db="EMBL/GenBank/DDBJ databases">
        <authorList>
            <person name="Alvaro L.E."/>
            <person name="Baker K.N."/>
            <person name="Baxter I.S."/>
            <person name="Brown M.R."/>
            <person name="Driscoll K.D."/>
            <person name="Elrubaie J.M."/>
            <person name="Feith S.L."/>
            <person name="Indihar D.F."/>
            <person name="Knoch V.T."/>
            <person name="Koirtyohann K.M."/>
            <person name="Kratz M.A."/>
            <person name="Lear A.H."/>
            <person name="Lindblom K.E."/>
            <person name="Marcus E.R."/>
            <person name="Murphy M.E."/>
            <person name="Sensor R."/>
            <person name="Sherman S.J."/>
            <person name="Swift V.R."/>
            <person name="White K.E."/>
            <person name="Wills S.J."/>
            <person name="Gatt S.M."/>
            <person name="Lohbauer S.A."/>
            <person name="Power T.R."/>
            <person name="Rosales K.A."/>
            <person name="Sisson B.M."/>
            <person name="Isern S."/>
            <person name="Michael S.F."/>
            <person name="Sunnen C.N."/>
            <person name="Garlena R.A."/>
            <person name="Russell D.A."/>
            <person name="Pope W.H."/>
            <person name="Jacobs-Sera D."/>
            <person name="Hatfull G.F."/>
        </authorList>
    </citation>
    <scope>NUCLEOTIDE SEQUENCE [LARGE SCALE GENOMIC DNA]</scope>
</reference>
<dbReference type="EMBL" id="MN908687">
    <property type="protein sequence ID" value="QIG58260.1"/>
    <property type="molecule type" value="Genomic_DNA"/>
</dbReference>
<dbReference type="Proteomes" id="UP000503093">
    <property type="component" value="Segment"/>
</dbReference>
<sequence length="44" mass="4885">MCAIFSRLAEGVRRYFDGVLAPSHEEIEAMMSGDTDDEPDVQPV</sequence>
<proteinExistence type="predicted"/>
<evidence type="ECO:0000313" key="1">
    <source>
        <dbReference type="EMBL" id="QIG58260.1"/>
    </source>
</evidence>
<gene>
    <name evidence="1" type="primary">109</name>
    <name evidence="1" type="ORF">SEA_SKOG_108</name>
</gene>
<organism evidence="1 2">
    <name type="scientific">Gordonia phage Skog</name>
    <dbReference type="NCBI Taxonomy" id="2704033"/>
    <lineage>
        <taxon>Viruses</taxon>
        <taxon>Duplodnaviria</taxon>
        <taxon>Heunggongvirae</taxon>
        <taxon>Uroviricota</taxon>
        <taxon>Caudoviricetes</taxon>
        <taxon>Skogvirus</taxon>
        <taxon>Skogvirus Skog</taxon>
    </lineage>
</organism>